<keyword evidence="2" id="KW-0472">Membrane</keyword>
<feature type="region of interest" description="Disordered" evidence="1">
    <location>
        <begin position="112"/>
        <end position="142"/>
    </location>
</feature>
<evidence type="ECO:0000256" key="1">
    <source>
        <dbReference type="SAM" id="MobiDB-lite"/>
    </source>
</evidence>
<feature type="compositionally biased region" description="Low complexity" evidence="1">
    <location>
        <begin position="113"/>
        <end position="142"/>
    </location>
</feature>
<proteinExistence type="predicted"/>
<dbReference type="AlphaFoldDB" id="A0A9Q9EMV0"/>
<accession>A0A9Q9EMV0</accession>
<evidence type="ECO:0000313" key="4">
    <source>
        <dbReference type="Proteomes" id="UP001056384"/>
    </source>
</evidence>
<reference evidence="3" key="1">
    <citation type="submission" date="2022-06" db="EMBL/GenBank/DDBJ databases">
        <title>Complete genome sequences of two strains of the flax pathogen Septoria linicola.</title>
        <authorList>
            <person name="Lapalu N."/>
            <person name="Simon A."/>
            <person name="Demenou B."/>
            <person name="Paumier D."/>
            <person name="Guillot M.-P."/>
            <person name="Gout L."/>
            <person name="Valade R."/>
        </authorList>
    </citation>
    <scope>NUCLEOTIDE SEQUENCE</scope>
    <source>
        <strain evidence="3">SE15195</strain>
    </source>
</reference>
<protein>
    <submittedName>
        <fullName evidence="3">Uncharacterized protein</fullName>
    </submittedName>
</protein>
<keyword evidence="2" id="KW-0812">Transmembrane</keyword>
<evidence type="ECO:0000256" key="2">
    <source>
        <dbReference type="SAM" id="Phobius"/>
    </source>
</evidence>
<dbReference type="EMBL" id="CP099423">
    <property type="protein sequence ID" value="USW54843.1"/>
    <property type="molecule type" value="Genomic_DNA"/>
</dbReference>
<sequence length="272" mass="29318">MAALDVLQAAQLEFISPAAGFVGVQDGAQVDVVWSTPWELTNLEVWQGSGQDGSYIVDVLGANLTQQTTTYSWNAPSTADSRGPIHFRLQKGDLPNDCETCIASSSTFSIEGAATQPRASSTPTSSPEAAESTAAAASTSAPGGISHGAKLGIGLGVGLGAPIFFALIALMLLCLRRRQRRQHQIEQLNNVHRRQKEMQAQEVVAADTRYSTGAESWLTKSSEKTKSYHGPFEFEEEPGRVKPGWERLFGRNGIPHFTIPERSKSGRAVFKS</sequence>
<keyword evidence="2" id="KW-1133">Transmembrane helix</keyword>
<evidence type="ECO:0000313" key="3">
    <source>
        <dbReference type="EMBL" id="USW54843.1"/>
    </source>
</evidence>
<keyword evidence="4" id="KW-1185">Reference proteome</keyword>
<organism evidence="3 4">
    <name type="scientific">Septoria linicola</name>
    <dbReference type="NCBI Taxonomy" id="215465"/>
    <lineage>
        <taxon>Eukaryota</taxon>
        <taxon>Fungi</taxon>
        <taxon>Dikarya</taxon>
        <taxon>Ascomycota</taxon>
        <taxon>Pezizomycotina</taxon>
        <taxon>Dothideomycetes</taxon>
        <taxon>Dothideomycetidae</taxon>
        <taxon>Mycosphaerellales</taxon>
        <taxon>Mycosphaerellaceae</taxon>
        <taxon>Septoria</taxon>
    </lineage>
</organism>
<name>A0A9Q9EMV0_9PEZI</name>
<dbReference type="Proteomes" id="UP001056384">
    <property type="component" value="Chromosome 6"/>
</dbReference>
<feature type="transmembrane region" description="Helical" evidence="2">
    <location>
        <begin position="151"/>
        <end position="175"/>
    </location>
</feature>
<gene>
    <name evidence="3" type="ORF">Slin15195_G081620</name>
</gene>